<reference evidence="3 4" key="1">
    <citation type="submission" date="2019-04" db="EMBL/GenBank/DDBJ databases">
        <title>High contiguity whole genome sequence and gene annotation resource for two Venturia nashicola isolates.</title>
        <authorList>
            <person name="Prokchorchik M."/>
            <person name="Won K."/>
            <person name="Lee Y."/>
            <person name="Choi E.D."/>
            <person name="Segonzac C."/>
            <person name="Sohn K.H."/>
        </authorList>
    </citation>
    <scope>NUCLEOTIDE SEQUENCE [LARGE SCALE GENOMIC DNA]</scope>
    <source>
        <strain evidence="3 4">PRI2</strain>
    </source>
</reference>
<comment type="caution">
    <text evidence="3">The sequence shown here is derived from an EMBL/GenBank/DDBJ whole genome shotgun (WGS) entry which is preliminary data.</text>
</comment>
<dbReference type="STRING" id="86259.A0A4Z1PCY8"/>
<dbReference type="EMBL" id="SNSC02000007">
    <property type="protein sequence ID" value="TID22976.1"/>
    <property type="molecule type" value="Genomic_DNA"/>
</dbReference>
<evidence type="ECO:0000256" key="1">
    <source>
        <dbReference type="SAM" id="Phobius"/>
    </source>
</evidence>
<evidence type="ECO:0000256" key="2">
    <source>
        <dbReference type="SAM" id="SignalP"/>
    </source>
</evidence>
<sequence>MNKRLPFTPGALLGALSGFSTVAAESSTAQSTGSTSKTIPTTILAVFEGVTSDPTNGNTVSSTSAGGTQVSAALLPGGKSLVWTNPTDPTQAYKIPAHLQKAGLKDAGGAAAGLAVGMLIAGALIAALVCFLLSSRKKKHNAAQAGHYRPTGYADDHDLKHPEKITSAPMTAVGAAAIIENNLPQPKEDNAISGDLSRIKSRIEGHVDSYYHTAGANNQAVAQALSAALGAAFPISGPKLQECLSNPRRRPAILRAAIAWIVVSRIDFGNGPDTTFLPTHVAGATRDVSASRMDEPTRVAFLSKWRQITAALTGNTFTQDIPGDDARLVNINSALHLADTFLRPCAKDGDDEKRLINLEEIMKRAARFGFLLFSQPSSFHFDWTDNGSGLVVFPGLLQVTDENGKPVASPRTFGSKEVIPM</sequence>
<keyword evidence="4" id="KW-1185">Reference proteome</keyword>
<keyword evidence="2" id="KW-0732">Signal</keyword>
<protein>
    <submittedName>
        <fullName evidence="3">Uncharacterized protein</fullName>
    </submittedName>
</protein>
<feature type="signal peptide" evidence="2">
    <location>
        <begin position="1"/>
        <end position="24"/>
    </location>
</feature>
<proteinExistence type="predicted"/>
<keyword evidence="1" id="KW-1133">Transmembrane helix</keyword>
<keyword evidence="1" id="KW-0472">Membrane</keyword>
<gene>
    <name evidence="3" type="ORF">E6O75_ATG02150</name>
</gene>
<keyword evidence="1" id="KW-0812">Transmembrane</keyword>
<feature type="transmembrane region" description="Helical" evidence="1">
    <location>
        <begin position="110"/>
        <end position="133"/>
    </location>
</feature>
<evidence type="ECO:0000313" key="3">
    <source>
        <dbReference type="EMBL" id="TID22976.1"/>
    </source>
</evidence>
<dbReference type="Proteomes" id="UP000298493">
    <property type="component" value="Unassembled WGS sequence"/>
</dbReference>
<dbReference type="AlphaFoldDB" id="A0A4Z1PCY8"/>
<name>A0A4Z1PCY8_9PEZI</name>
<feature type="chain" id="PRO_5021478445" evidence="2">
    <location>
        <begin position="25"/>
        <end position="421"/>
    </location>
</feature>
<organism evidence="3 4">
    <name type="scientific">Venturia nashicola</name>
    <dbReference type="NCBI Taxonomy" id="86259"/>
    <lineage>
        <taxon>Eukaryota</taxon>
        <taxon>Fungi</taxon>
        <taxon>Dikarya</taxon>
        <taxon>Ascomycota</taxon>
        <taxon>Pezizomycotina</taxon>
        <taxon>Dothideomycetes</taxon>
        <taxon>Pleosporomycetidae</taxon>
        <taxon>Venturiales</taxon>
        <taxon>Venturiaceae</taxon>
        <taxon>Venturia</taxon>
    </lineage>
</organism>
<evidence type="ECO:0000313" key="4">
    <source>
        <dbReference type="Proteomes" id="UP000298493"/>
    </source>
</evidence>
<accession>A0A4Z1PCY8</accession>